<dbReference type="InterPro" id="IPR000568">
    <property type="entry name" value="ATP_synth_F0_asu"/>
</dbReference>
<dbReference type="PROSITE" id="PS00449">
    <property type="entry name" value="ATPASE_A"/>
    <property type="match status" value="1"/>
</dbReference>
<feature type="transmembrane region" description="Helical" evidence="13">
    <location>
        <begin position="102"/>
        <end position="125"/>
    </location>
</feature>
<evidence type="ECO:0000256" key="5">
    <source>
        <dbReference type="ARBA" id="ARBA00022547"/>
    </source>
</evidence>
<reference evidence="14" key="1">
    <citation type="journal article" date="2010" name="Microbiology (Mosc.)">
        <title>The mitochondrial genome of the pathogenic yeast Candida subhashii: GC-rich linear DNA with a protein covalently attached to their 5' termini.</title>
        <authorList>
            <person name="Fricova D."/>
            <person name="Valach M."/>
            <person name="Farkas Z."/>
            <person name="Pfeiffer I."/>
            <person name="Kucsera J."/>
            <person name="Tomaska L."/>
            <person name="Nosek J."/>
        </authorList>
    </citation>
    <scope>NUCLEOTIDE SEQUENCE</scope>
    <source>
        <strain evidence="14">FR 392</strain>
    </source>
</reference>
<dbReference type="RefSeq" id="YP_003795186.1">
    <property type="nucleotide sequence ID" value="NC_014337.1"/>
</dbReference>
<evidence type="ECO:0000256" key="10">
    <source>
        <dbReference type="ARBA" id="ARBA00023136"/>
    </source>
</evidence>
<dbReference type="EMBL" id="KX781248">
    <property type="protein sequence ID" value="APC61687.1"/>
    <property type="molecule type" value="Genomic_DNA"/>
</dbReference>
<keyword evidence="4" id="KW-0813">Transport</keyword>
<reference evidence="15" key="2">
    <citation type="submission" date="2013-04" db="EMBL/GenBank/DDBJ databases">
        <authorList>
            <person name="Hegedusova E."/>
            <person name="Brejova B."/>
            <person name="Nosek J."/>
        </authorList>
    </citation>
    <scope>NUCLEOTIDE SEQUENCE</scope>
    <source>
        <strain evidence="15">FR-392-06-SUB1</strain>
    </source>
</reference>
<dbReference type="InterPro" id="IPR045083">
    <property type="entry name" value="ATP_synth_F0_asu_bact/mt"/>
</dbReference>
<dbReference type="GO" id="GO:0045259">
    <property type="term" value="C:proton-transporting ATP synthase complex"/>
    <property type="evidence" value="ECO:0007669"/>
    <property type="project" value="UniProtKB-KW"/>
</dbReference>
<dbReference type="EMBL" id="GU126492">
    <property type="protein sequence ID" value="ACY66198.1"/>
    <property type="molecule type" value="Genomic_DNA"/>
</dbReference>
<evidence type="ECO:0000256" key="11">
    <source>
        <dbReference type="ARBA" id="ARBA00023310"/>
    </source>
</evidence>
<evidence type="ECO:0000313" key="16">
    <source>
        <dbReference type="EMBL" id="APC61687.1"/>
    </source>
</evidence>
<keyword evidence="6 13" id="KW-0812">Transmembrane</keyword>
<reference evidence="16" key="3">
    <citation type="journal article" date="2017" name="BMC Microbiol.">
        <title>Competition assays and physiological experiments of soil and phyllosphere yeasts identify Candida subhashii as a novel antagonist of filamentous fungi.</title>
        <authorList>
            <person name="Hilber-Bodmer M."/>
            <person name="Schmid M."/>
            <person name="Ahrens C.H."/>
            <person name="Freimoser F.M."/>
        </authorList>
    </citation>
    <scope>NUCLEOTIDE SEQUENCE</scope>
    <source>
        <strain evidence="16">FGA 2.2</strain>
    </source>
</reference>
<dbReference type="Gene3D" id="1.20.120.220">
    <property type="entry name" value="ATP synthase, F0 complex, subunit A"/>
    <property type="match status" value="1"/>
</dbReference>
<dbReference type="GO" id="GO:0046933">
    <property type="term" value="F:proton-transporting ATP synthase activity, rotational mechanism"/>
    <property type="evidence" value="ECO:0007669"/>
    <property type="project" value="TreeGrafter"/>
</dbReference>
<keyword evidence="14" id="KW-0496">Mitochondrion</keyword>
<dbReference type="FunFam" id="1.20.120.220:FF:000003">
    <property type="entry name" value="ATP synthase subunit a"/>
    <property type="match status" value="1"/>
</dbReference>
<dbReference type="NCBIfam" id="TIGR01131">
    <property type="entry name" value="ATP_synt_6_or_A"/>
    <property type="match status" value="1"/>
</dbReference>
<evidence type="ECO:0000256" key="13">
    <source>
        <dbReference type="SAM" id="Phobius"/>
    </source>
</evidence>
<geneLocation type="mitochondrion" evidence="14"/>
<name>D8WJ04_9ASCO</name>
<feature type="transmembrane region" description="Helical" evidence="13">
    <location>
        <begin position="75"/>
        <end position="96"/>
    </location>
</feature>
<evidence type="ECO:0000256" key="9">
    <source>
        <dbReference type="ARBA" id="ARBA00023065"/>
    </source>
</evidence>
<keyword evidence="10 13" id="KW-0472">Membrane</keyword>
<comment type="subcellular location">
    <subcellularLocation>
        <location evidence="1 12">Mitochondrion inner membrane</location>
        <topology evidence="1 12">Multi-pass membrane protein</topology>
    </subcellularLocation>
</comment>
<keyword evidence="5" id="KW-0138">CF(0)</keyword>
<feature type="transmembrane region" description="Helical" evidence="13">
    <location>
        <begin position="202"/>
        <end position="233"/>
    </location>
</feature>
<dbReference type="EMBL" id="KC993184">
    <property type="protein sequence ID" value="AGS44264.1"/>
    <property type="molecule type" value="Genomic_DNA"/>
</dbReference>
<evidence type="ECO:0000256" key="1">
    <source>
        <dbReference type="ARBA" id="ARBA00004448"/>
    </source>
</evidence>
<comment type="similarity">
    <text evidence="2">Belongs to the ATPase A chain family.</text>
</comment>
<evidence type="ECO:0000256" key="7">
    <source>
        <dbReference type="ARBA" id="ARBA00022781"/>
    </source>
</evidence>
<keyword evidence="8 13" id="KW-1133">Transmembrane helix</keyword>
<accession>D8WJ04</accession>
<keyword evidence="9" id="KW-0406">Ion transport</keyword>
<feature type="transmembrane region" description="Helical" evidence="13">
    <location>
        <begin position="172"/>
        <end position="190"/>
    </location>
</feature>
<evidence type="ECO:0000256" key="2">
    <source>
        <dbReference type="ARBA" id="ARBA00006810"/>
    </source>
</evidence>
<dbReference type="GeneID" id="9480775"/>
<keyword evidence="11" id="KW-0066">ATP synthesis</keyword>
<organism evidence="14">
    <name type="scientific">[Candida] subhashii</name>
    <dbReference type="NCBI Taxonomy" id="561895"/>
    <lineage>
        <taxon>Eukaryota</taxon>
        <taxon>Fungi</taxon>
        <taxon>Dikarya</taxon>
        <taxon>Ascomycota</taxon>
        <taxon>Saccharomycotina</taxon>
        <taxon>Pichiomycetes</taxon>
        <taxon>Debaryomycetaceae</taxon>
        <taxon>Spathaspora</taxon>
    </lineage>
</organism>
<dbReference type="Pfam" id="PF00119">
    <property type="entry name" value="ATP-synt_A"/>
    <property type="match status" value="1"/>
</dbReference>
<evidence type="ECO:0000256" key="4">
    <source>
        <dbReference type="ARBA" id="ARBA00022448"/>
    </source>
</evidence>
<dbReference type="CDD" id="cd00310">
    <property type="entry name" value="ATP-synt_Fo_a_6"/>
    <property type="match status" value="1"/>
</dbReference>
<dbReference type="PANTHER" id="PTHR11410">
    <property type="entry name" value="ATP SYNTHASE SUBUNIT A"/>
    <property type="match status" value="1"/>
</dbReference>
<gene>
    <name evidence="14" type="primary">atp6</name>
    <name evidence="15" type="ORF">H731CANSUB-C_001</name>
</gene>
<protein>
    <recommendedName>
        <fullName evidence="3 12">ATP synthase subunit a</fullName>
    </recommendedName>
</protein>
<evidence type="ECO:0000256" key="12">
    <source>
        <dbReference type="RuleBase" id="RU004450"/>
    </source>
</evidence>
<dbReference type="AlphaFoldDB" id="D8WJ04"/>
<feature type="transmembrane region" description="Helical" evidence="13">
    <location>
        <begin position="20"/>
        <end position="45"/>
    </location>
</feature>
<evidence type="ECO:0000256" key="8">
    <source>
        <dbReference type="ARBA" id="ARBA00022989"/>
    </source>
</evidence>
<evidence type="ECO:0000256" key="6">
    <source>
        <dbReference type="ARBA" id="ARBA00022692"/>
    </source>
</evidence>
<proteinExistence type="inferred from homology"/>
<dbReference type="InterPro" id="IPR023011">
    <property type="entry name" value="ATP_synth_F0_asu_AS"/>
</dbReference>
<dbReference type="GO" id="GO:0005743">
    <property type="term" value="C:mitochondrial inner membrane"/>
    <property type="evidence" value="ECO:0007669"/>
    <property type="project" value="UniProtKB-SubCell"/>
</dbReference>
<feature type="transmembrane region" description="Helical" evidence="13">
    <location>
        <begin position="132"/>
        <end position="152"/>
    </location>
</feature>
<keyword evidence="7" id="KW-0375">Hydrogen ion transport</keyword>
<evidence type="ECO:0000256" key="3">
    <source>
        <dbReference type="ARBA" id="ARBA00021312"/>
    </source>
</evidence>
<dbReference type="InterPro" id="IPR035908">
    <property type="entry name" value="F0_ATP_A_sf"/>
</dbReference>
<dbReference type="PRINTS" id="PR00123">
    <property type="entry name" value="ATPASEA"/>
</dbReference>
<dbReference type="PANTHER" id="PTHR11410:SF0">
    <property type="entry name" value="ATP SYNTHASE SUBUNIT A"/>
    <property type="match status" value="1"/>
</dbReference>
<evidence type="ECO:0000313" key="14">
    <source>
        <dbReference type="EMBL" id="ACY66198.1"/>
    </source>
</evidence>
<evidence type="ECO:0000313" key="15">
    <source>
        <dbReference type="EMBL" id="AGS44264.1"/>
    </source>
</evidence>
<sequence>MYWSPLEQFEIKPLLQLNSLYTLSLTNYVIYIVLVGSIIYGYSAIIGPKVVSSRWSLAIETINDTISNLTQREGAYLPLLFTTFNVILVANLISMIPYSMAITAQLVLIISWSLTLWIGNVLIGLRLHRLEYFGLFVPTGTPLALVPVLVVIETLSYSSRAISLGLRLSANILSGHLLMVILGGLILSLMSTSTAGLVGGIIPITGVVAIVCLEFGISVIQAYVFSILLIGYIRDSVNLH</sequence>
<dbReference type="SUPFAM" id="SSF81336">
    <property type="entry name" value="F1F0 ATP synthase subunit A"/>
    <property type="match status" value="1"/>
</dbReference>